<proteinExistence type="predicted"/>
<evidence type="ECO:0000313" key="1">
    <source>
        <dbReference type="EMBL" id="GJE78635.1"/>
    </source>
</evidence>
<reference evidence="1" key="1">
    <citation type="journal article" date="2021" name="Front. Microbiol.">
        <title>Comprehensive Comparative Genomics and Phenotyping of Methylobacterium Species.</title>
        <authorList>
            <person name="Alessa O."/>
            <person name="Ogura Y."/>
            <person name="Fujitani Y."/>
            <person name="Takami H."/>
            <person name="Hayashi T."/>
            <person name="Sahin N."/>
            <person name="Tani A."/>
        </authorList>
    </citation>
    <scope>NUCLEOTIDE SEQUENCE</scope>
    <source>
        <strain evidence="1">DSM 14458</strain>
    </source>
</reference>
<accession>A0ABQ4V2X9</accession>
<protein>
    <submittedName>
        <fullName evidence="1">Uncharacterized protein</fullName>
    </submittedName>
</protein>
<name>A0ABQ4V2X9_9HYPH</name>
<evidence type="ECO:0000313" key="2">
    <source>
        <dbReference type="Proteomes" id="UP001055093"/>
    </source>
</evidence>
<dbReference type="Proteomes" id="UP001055093">
    <property type="component" value="Unassembled WGS sequence"/>
</dbReference>
<gene>
    <name evidence="1" type="ORF">BGCPKDLD_5253</name>
</gene>
<keyword evidence="2" id="KW-1185">Reference proteome</keyword>
<organism evidence="1 2">
    <name type="scientific">Methylorubrum suomiense</name>
    <dbReference type="NCBI Taxonomy" id="144191"/>
    <lineage>
        <taxon>Bacteria</taxon>
        <taxon>Pseudomonadati</taxon>
        <taxon>Pseudomonadota</taxon>
        <taxon>Alphaproteobacteria</taxon>
        <taxon>Hyphomicrobiales</taxon>
        <taxon>Methylobacteriaceae</taxon>
        <taxon>Methylorubrum</taxon>
    </lineage>
</organism>
<reference evidence="1" key="2">
    <citation type="submission" date="2021-08" db="EMBL/GenBank/DDBJ databases">
        <authorList>
            <person name="Tani A."/>
            <person name="Ola A."/>
            <person name="Ogura Y."/>
            <person name="Katsura K."/>
            <person name="Hayashi T."/>
        </authorList>
    </citation>
    <scope>NUCLEOTIDE SEQUENCE</scope>
    <source>
        <strain evidence="1">DSM 14458</strain>
    </source>
</reference>
<dbReference type="EMBL" id="BPRE01000033">
    <property type="protein sequence ID" value="GJE78635.1"/>
    <property type="molecule type" value="Genomic_DNA"/>
</dbReference>
<sequence length="79" mass="8525">MLGGIFALCACQASCAREFIQGAADRISRFQLARSTMARKWFGLGMAFEIGQRLRLADTGFQPGHFTLEGIEASALALA</sequence>
<comment type="caution">
    <text evidence="1">The sequence shown here is derived from an EMBL/GenBank/DDBJ whole genome shotgun (WGS) entry which is preliminary data.</text>
</comment>